<feature type="compositionally biased region" description="Basic and acidic residues" evidence="1">
    <location>
        <begin position="327"/>
        <end position="336"/>
    </location>
</feature>
<name>A0A839JVY8_9FIRM</name>
<dbReference type="Proteomes" id="UP000574276">
    <property type="component" value="Unassembled WGS sequence"/>
</dbReference>
<feature type="compositionally biased region" description="Basic and acidic residues" evidence="1">
    <location>
        <begin position="909"/>
        <end position="923"/>
    </location>
</feature>
<comment type="caution">
    <text evidence="3">The sequence shown here is derived from an EMBL/GenBank/DDBJ whole genome shotgun (WGS) entry which is preliminary data.</text>
</comment>
<evidence type="ECO:0000313" key="4">
    <source>
        <dbReference type="Proteomes" id="UP000574276"/>
    </source>
</evidence>
<feature type="region of interest" description="Disordered" evidence="1">
    <location>
        <begin position="276"/>
        <end position="416"/>
    </location>
</feature>
<dbReference type="PANTHER" id="PTHR41313">
    <property type="entry name" value="ADENINE-SPECIFIC METHYLTRANSFERASE"/>
    <property type="match status" value="1"/>
</dbReference>
<evidence type="ECO:0000313" key="3">
    <source>
        <dbReference type="EMBL" id="MBB2181823.1"/>
    </source>
</evidence>
<feature type="region of interest" description="Disordered" evidence="1">
    <location>
        <begin position="909"/>
        <end position="940"/>
    </location>
</feature>
<dbReference type="Pfam" id="PF12960">
    <property type="entry name" value="DUF3849"/>
    <property type="match status" value="1"/>
</dbReference>
<organism evidence="3 4">
    <name type="scientific">Variimorphobacter saccharofermentans</name>
    <dbReference type="NCBI Taxonomy" id="2755051"/>
    <lineage>
        <taxon>Bacteria</taxon>
        <taxon>Bacillati</taxon>
        <taxon>Bacillota</taxon>
        <taxon>Clostridia</taxon>
        <taxon>Lachnospirales</taxon>
        <taxon>Lachnospiraceae</taxon>
        <taxon>Variimorphobacter</taxon>
    </lineage>
</organism>
<dbReference type="Gene3D" id="3.40.50.150">
    <property type="entry name" value="Vaccinia Virus protein VP39"/>
    <property type="match status" value="1"/>
</dbReference>
<dbReference type="SUPFAM" id="SSF53335">
    <property type="entry name" value="S-adenosyl-L-methionine-dependent methyltransferases"/>
    <property type="match status" value="1"/>
</dbReference>
<feature type="domain" description="DUF3849" evidence="2">
    <location>
        <begin position="793"/>
        <end position="909"/>
    </location>
</feature>
<feature type="region of interest" description="Disordered" evidence="1">
    <location>
        <begin position="1809"/>
        <end position="1838"/>
    </location>
</feature>
<feature type="compositionally biased region" description="Polar residues" evidence="1">
    <location>
        <begin position="338"/>
        <end position="349"/>
    </location>
</feature>
<evidence type="ECO:0000259" key="2">
    <source>
        <dbReference type="Pfam" id="PF12960"/>
    </source>
</evidence>
<dbReference type="InterPro" id="IPR024383">
    <property type="entry name" value="DUF3849"/>
</dbReference>
<evidence type="ECO:0000256" key="1">
    <source>
        <dbReference type="SAM" id="MobiDB-lite"/>
    </source>
</evidence>
<proteinExistence type="predicted"/>
<feature type="compositionally biased region" description="Basic and acidic residues" evidence="1">
    <location>
        <begin position="371"/>
        <end position="412"/>
    </location>
</feature>
<dbReference type="InterPro" id="IPR029063">
    <property type="entry name" value="SAM-dependent_MTases_sf"/>
</dbReference>
<dbReference type="InterPro" id="IPR052933">
    <property type="entry name" value="DNA_Protect_Modify"/>
</dbReference>
<feature type="region of interest" description="Disordered" evidence="1">
    <location>
        <begin position="1036"/>
        <end position="1055"/>
    </location>
</feature>
<feature type="compositionally biased region" description="Basic and acidic residues" evidence="1">
    <location>
        <begin position="294"/>
        <end position="312"/>
    </location>
</feature>
<reference evidence="3 4" key="1">
    <citation type="submission" date="2020-07" db="EMBL/GenBank/DDBJ databases">
        <title>Characterization and genome sequencing of isolate MD1, a novel member within the family Lachnospiraceae.</title>
        <authorList>
            <person name="Rettenmaier R."/>
            <person name="Di Bello L."/>
            <person name="Zinser C."/>
            <person name="Scheitz K."/>
            <person name="Liebl W."/>
            <person name="Zverlov V."/>
        </authorList>
    </citation>
    <scope>NUCLEOTIDE SEQUENCE [LARGE SCALE GENOMIC DNA]</scope>
    <source>
        <strain evidence="3 4">MD1</strain>
    </source>
</reference>
<protein>
    <submittedName>
        <fullName evidence="3">DUF3849 domain-containing protein</fullName>
    </submittedName>
</protein>
<dbReference type="PANTHER" id="PTHR41313:SF1">
    <property type="entry name" value="DNA METHYLASE ADENINE-SPECIFIC DOMAIN-CONTAINING PROTEIN"/>
    <property type="match status" value="1"/>
</dbReference>
<accession>A0A839JVY8</accession>
<keyword evidence="4" id="KW-1185">Reference proteome</keyword>
<dbReference type="EMBL" id="JACEGA010000001">
    <property type="protein sequence ID" value="MBB2181823.1"/>
    <property type="molecule type" value="Genomic_DNA"/>
</dbReference>
<sequence length="1838" mass="208728">MRKYKLISALAEETAKEVVRNEENWRRYLNTASKLYKYPFKEQLLIYAQRPDATACASIEIWNEKMHCWVNKGAKGIALIDEDSFSGLKYVFDISDVHKARRIGQFPNLWEMREEHMEAVIFRLEKTYGDTDREAGFVGRIREIAGRIAEDCYKELASDMEYLKEGSFLEELDEFNVEIRIRETLADSIAYTVLKRCGMEENELAEEINFPYIHDFNTVETLSQLGSNVSDLSKPILMEIGKAIGVYEREKAENRTAENSVQKGLANTSETRYNALKRESESQDGESITQTGKAGERSKYDEYDIREERGLSDTDGSNGRTAEGGTDEVRTDEKEVLTGTQERSIYGTSSEREAKGTPVNDTGAGRGENGASDRTDEGERGDNGADESRESDALGSEDEQHRTLGRGDRDDGTDLQLNIEQPEGTYQQLSLFPSFEEQVGTIAAAEASIQYTMPAAFSLPQEQIDSILRSGGGRDNSRKRIYAKYQQGKTPEEMAEFLKNEYKTTGKGFEFDGNPVSLWFDEMGMRIGYGTSAKENTLAVMNWSEVESHIRVMVENGTYMSANEVFLVDAVERERVATDINNFFRDGISEMPESLELKFSNYPASMERLCELLSTTEGRELIKDELEKAQAQLDSGEKQIKWKYVKRPDYLLEQLVDLGVEKKEFPAPDTIEVRNEDFITQDEIDYRLTGGSGFEHGKFRIYEYFMEGHDKKDNIAFLKNEYGTGGSSHALPGSDRAHEDHDAKGIRLEKGNYGSPYAKVLLNWNVVEKRIRELVQADKYLSTEGKEAYAQYKQEQAEKAMQKEQEKLEHGIRMECKEAIEKAIAENFDGTTLPRDTAKGVIEQYGKERVEYVLANTITHLAHDGRFSVNNKEWAKGIVPSAEWNTRDLIVTSHPAVLDGFTNQARRYQELDREPEKQPVPEREETETISEGDAKAPETEKADIEQLNERLSEMSAVVKICGALDRKDVVGWNEETQAVTITDDERTLEGKEVYDFLFAEAADYVMMQTISGETEKALEMDSLLKDAGQYAARYEDEPVKEQEETQEQPSINKSGAVNFHIASETEESAGKGFAAKEKFRQNVEAIKTLEKIEGENRIATPDEQEILAKYVGWGGLADAFDETKANWASEYQELKSLLSAEEYDSARESTLNAHYTSPVIIKAIYDAMERMGFSKGNILEPAMGIGNFFGMLPENMQESRLYGAELDGITGRIARQLYPNADVKITGFEKTDYPNDFFDVAIGNVPFGQYKVADRAYDKHKFLIHDYFFAKALDKVRPGGVVAFVTSKGTMDKKSPEVRKYLAQRAELLGAIRLPNTAFKENAGTEVTSDILFLKKRDRVIDIEPDWVHLCENEDGIAMNQYFADHPEMIMGKMEMVSGQFGMEATCTPDTTISLAEQLEKAISHIEGSIDEVEFDELDDELAREAIPADPSVKNYSYTIVDEKVYYRENSIMKPVDVSETMEQRMKGMVQIRDCTQELIDYQLNEYPEDMIKSKQAELNELYDAFSKKYGLINSQTNKRAFNQDSSYCLLCSLEKLDDEGNFKGKADMFSKRTIKKAEVVTSVDTASEALAVSLGERARVDLAYMSELTGKSEEEVAKELAGVIFQNPVTEKWETADEYLSGNVREKLATARVFAENRPEFAINVTALEGVQPKELDASEIEVRIGATWIEPKYIEDFMRETFETPDYLFDRNLVGVQYSDVTGQWNVKGKNADRGNSLVNMTYGTSRANAYRILEDSLNLSDTRIFDTIEEDGKEKRVLNKKETTLASQKQEAIREAFKDWVFRDSERRQTLCAKYNELFNSTRPREYDGSHLKFPGMQRSRHLQPETRTSRRRWT</sequence>
<gene>
    <name evidence="3" type="ORF">H0486_02885</name>
</gene>